<sequence length="169" mass="18509">MIAKSLRPFTEGLFVKECLVKASEMLCPDRKKVSEGISLSAYTVACRIMDLADNVQKQLIQMAKDFKAFSIALDERTDVSGTALYAVFIRGMDCNLNITEKLLNLMPLKGTTTGRDVFQGLEECIEKAALSWNKLVSLATDGAPLMCSENLGVVGLLKTKLNSLNIRGI</sequence>
<evidence type="ECO:0000313" key="2">
    <source>
        <dbReference type="Proteomes" id="UP000765507"/>
    </source>
</evidence>
<dbReference type="Proteomes" id="UP000765507">
    <property type="component" value="Unassembled WGS sequence"/>
</dbReference>
<dbReference type="OrthoDB" id="10061052at2759"/>
<dbReference type="AlphaFoldDB" id="A0A8T1SX12"/>
<reference evidence="1 2" key="1">
    <citation type="journal article" date="2020" name="G3 (Bethesda)">
        <title>Draft Genome of the Common Snapping Turtle, Chelydra serpentina, a Model for Phenotypic Plasticity in Reptiles.</title>
        <authorList>
            <person name="Das D."/>
            <person name="Singh S.K."/>
            <person name="Bierstedt J."/>
            <person name="Erickson A."/>
            <person name="Galli G.L.J."/>
            <person name="Crossley D.A. 2nd"/>
            <person name="Rhen T."/>
        </authorList>
    </citation>
    <scope>NUCLEOTIDE SEQUENCE [LARGE SCALE GENOMIC DNA]</scope>
    <source>
        <strain evidence="1">KW</strain>
    </source>
</reference>
<protein>
    <submittedName>
        <fullName evidence="1">GTF2I repeat domain containing 2</fullName>
    </submittedName>
</protein>
<dbReference type="EMBL" id="JAHGAV010000080">
    <property type="protein sequence ID" value="KAG6933160.1"/>
    <property type="molecule type" value="Genomic_DNA"/>
</dbReference>
<evidence type="ECO:0000313" key="1">
    <source>
        <dbReference type="EMBL" id="KAG6933160.1"/>
    </source>
</evidence>
<keyword evidence="2" id="KW-1185">Reference proteome</keyword>
<proteinExistence type="predicted"/>
<organism evidence="1 2">
    <name type="scientific">Chelydra serpentina</name>
    <name type="common">Snapping turtle</name>
    <name type="synonym">Testudo serpentina</name>
    <dbReference type="NCBI Taxonomy" id="8475"/>
    <lineage>
        <taxon>Eukaryota</taxon>
        <taxon>Metazoa</taxon>
        <taxon>Chordata</taxon>
        <taxon>Craniata</taxon>
        <taxon>Vertebrata</taxon>
        <taxon>Euteleostomi</taxon>
        <taxon>Archelosauria</taxon>
        <taxon>Testudinata</taxon>
        <taxon>Testudines</taxon>
        <taxon>Cryptodira</taxon>
        <taxon>Durocryptodira</taxon>
        <taxon>Americhelydia</taxon>
        <taxon>Chelydroidea</taxon>
        <taxon>Chelydridae</taxon>
        <taxon>Chelydra</taxon>
    </lineage>
</organism>
<name>A0A8T1SX12_CHESE</name>
<dbReference type="PANTHER" id="PTHR45913">
    <property type="entry name" value="EPM2A-INTERACTING PROTEIN 1"/>
    <property type="match status" value="1"/>
</dbReference>
<gene>
    <name evidence="1" type="ORF">G0U57_019958</name>
</gene>
<dbReference type="PANTHER" id="PTHR45913:SF5">
    <property type="entry name" value="GENERAL TRANSCRIPTION FACTOR II-I REPEAT DOMAIN-CONTAINING PROTEIN 2A-LIKE PROTEIN"/>
    <property type="match status" value="1"/>
</dbReference>
<comment type="caution">
    <text evidence="1">The sequence shown here is derived from an EMBL/GenBank/DDBJ whole genome shotgun (WGS) entry which is preliminary data.</text>
</comment>
<accession>A0A8T1SX12</accession>